<dbReference type="GO" id="GO:0006261">
    <property type="term" value="P:DNA-templated DNA replication"/>
    <property type="evidence" value="ECO:0007669"/>
    <property type="project" value="TreeGrafter"/>
</dbReference>
<feature type="domain" description="DNA polymerase III delta N-terminal" evidence="10">
    <location>
        <begin position="20"/>
        <end position="131"/>
    </location>
</feature>
<comment type="similarity">
    <text evidence="7">Belongs to the DNA polymerase HolA subunit family.</text>
</comment>
<sequence>MKLNPAQVSAHLSRTLAPVYVVAGDEPLLIQETLDQIRAAARQRGYSEREVLDVDRSFDWSRVSQACGSLSLFASLRIVELRMPNGAPGTEGAAVLQKLAEQPPQDVLFLVVCGPLETKQRNSAWFAALEGAGASVYAWPIASGEFAGWLDERIRAAGLIADADALQLLAERTEGNTLAAAQDIAKLSLLFPGRTIGVDQVREAVADSARFDAFDLTERMLAGDASGVVRSLSHLREEGVEVLELLGALTYGLRQWANVQTAFASSGDVQRACEAAYVPRPRQAPYHKALRRTRLPQIYGWMRKTALIDQLAKSTGGKEQAWEELLTLLMAAAGAAPRLTTTGSSQRA</sequence>
<dbReference type="Proteomes" id="UP000199758">
    <property type="component" value="Unassembled WGS sequence"/>
</dbReference>
<evidence type="ECO:0000256" key="9">
    <source>
        <dbReference type="NCBIfam" id="TIGR01128"/>
    </source>
</evidence>
<accession>A0A1M5KLA5</accession>
<dbReference type="RefSeq" id="WP_072893749.1">
    <property type="nucleotide sequence ID" value="NZ_FQWZ01000001.1"/>
</dbReference>
<keyword evidence="6" id="KW-0239">DNA-directed DNA polymerase</keyword>
<dbReference type="PANTHER" id="PTHR34388:SF1">
    <property type="entry name" value="DNA POLYMERASE III SUBUNIT DELTA"/>
    <property type="match status" value="1"/>
</dbReference>
<dbReference type="GO" id="GO:0009360">
    <property type="term" value="C:DNA polymerase III complex"/>
    <property type="evidence" value="ECO:0007669"/>
    <property type="project" value="UniProtKB-UniRule"/>
</dbReference>
<dbReference type="Gene3D" id="3.40.50.300">
    <property type="entry name" value="P-loop containing nucleotide triphosphate hydrolases"/>
    <property type="match status" value="1"/>
</dbReference>
<keyword evidence="4" id="KW-0548">Nucleotidyltransferase</keyword>
<evidence type="ECO:0000256" key="3">
    <source>
        <dbReference type="ARBA" id="ARBA00022679"/>
    </source>
</evidence>
<evidence type="ECO:0000256" key="1">
    <source>
        <dbReference type="ARBA" id="ARBA00012417"/>
    </source>
</evidence>
<dbReference type="Gene3D" id="1.20.272.10">
    <property type="match status" value="1"/>
</dbReference>
<dbReference type="GO" id="GO:0003677">
    <property type="term" value="F:DNA binding"/>
    <property type="evidence" value="ECO:0007669"/>
    <property type="project" value="InterPro"/>
</dbReference>
<dbReference type="NCBIfam" id="TIGR01128">
    <property type="entry name" value="holA"/>
    <property type="match status" value="1"/>
</dbReference>
<evidence type="ECO:0000259" key="10">
    <source>
        <dbReference type="Pfam" id="PF06144"/>
    </source>
</evidence>
<organism evidence="11 12">
    <name type="scientific">Hydrocarboniphaga daqingensis</name>
    <dbReference type="NCBI Taxonomy" id="490188"/>
    <lineage>
        <taxon>Bacteria</taxon>
        <taxon>Pseudomonadati</taxon>
        <taxon>Pseudomonadota</taxon>
        <taxon>Gammaproteobacteria</taxon>
        <taxon>Nevskiales</taxon>
        <taxon>Nevskiaceae</taxon>
        <taxon>Hydrocarboniphaga</taxon>
    </lineage>
</organism>
<dbReference type="SUPFAM" id="SSF48019">
    <property type="entry name" value="post-AAA+ oligomerization domain-like"/>
    <property type="match status" value="1"/>
</dbReference>
<comment type="catalytic activity">
    <reaction evidence="8">
        <text>DNA(n) + a 2'-deoxyribonucleoside 5'-triphosphate = DNA(n+1) + diphosphate</text>
        <dbReference type="Rhea" id="RHEA:22508"/>
        <dbReference type="Rhea" id="RHEA-COMP:17339"/>
        <dbReference type="Rhea" id="RHEA-COMP:17340"/>
        <dbReference type="ChEBI" id="CHEBI:33019"/>
        <dbReference type="ChEBI" id="CHEBI:61560"/>
        <dbReference type="ChEBI" id="CHEBI:173112"/>
        <dbReference type="EC" id="2.7.7.7"/>
    </reaction>
</comment>
<dbReference type="Pfam" id="PF06144">
    <property type="entry name" value="DNA_pol3_delta"/>
    <property type="match status" value="1"/>
</dbReference>
<dbReference type="CDD" id="cd18138">
    <property type="entry name" value="HLD_clamp_pol_III_delta"/>
    <property type="match status" value="1"/>
</dbReference>
<dbReference type="InterPro" id="IPR005790">
    <property type="entry name" value="DNA_polIII_delta"/>
</dbReference>
<dbReference type="STRING" id="490188.SAMN04488068_0629"/>
<name>A0A1M5KLA5_9GAMM</name>
<evidence type="ECO:0000256" key="6">
    <source>
        <dbReference type="ARBA" id="ARBA00022932"/>
    </source>
</evidence>
<keyword evidence="12" id="KW-1185">Reference proteome</keyword>
<evidence type="ECO:0000256" key="4">
    <source>
        <dbReference type="ARBA" id="ARBA00022695"/>
    </source>
</evidence>
<dbReference type="AlphaFoldDB" id="A0A1M5KLA5"/>
<dbReference type="EMBL" id="FQWZ01000001">
    <property type="protein sequence ID" value="SHG53485.1"/>
    <property type="molecule type" value="Genomic_DNA"/>
</dbReference>
<gene>
    <name evidence="11" type="ORF">SAMN04488068_0629</name>
</gene>
<proteinExistence type="inferred from homology"/>
<dbReference type="InterPro" id="IPR008921">
    <property type="entry name" value="DNA_pol3_clamp-load_cplx_C"/>
</dbReference>
<dbReference type="EC" id="2.7.7.7" evidence="1 9"/>
<keyword evidence="3" id="KW-0808">Transferase</keyword>
<evidence type="ECO:0000256" key="2">
    <source>
        <dbReference type="ARBA" id="ARBA00017703"/>
    </source>
</evidence>
<dbReference type="OrthoDB" id="9770982at2"/>
<dbReference type="Gene3D" id="1.10.8.60">
    <property type="match status" value="1"/>
</dbReference>
<evidence type="ECO:0000256" key="5">
    <source>
        <dbReference type="ARBA" id="ARBA00022705"/>
    </source>
</evidence>
<dbReference type="InterPro" id="IPR027417">
    <property type="entry name" value="P-loop_NTPase"/>
</dbReference>
<dbReference type="SUPFAM" id="SSF52540">
    <property type="entry name" value="P-loop containing nucleoside triphosphate hydrolases"/>
    <property type="match status" value="1"/>
</dbReference>
<dbReference type="InterPro" id="IPR010372">
    <property type="entry name" value="DNA_pol3_delta_N"/>
</dbReference>
<evidence type="ECO:0000256" key="8">
    <source>
        <dbReference type="ARBA" id="ARBA00049244"/>
    </source>
</evidence>
<evidence type="ECO:0000256" key="7">
    <source>
        <dbReference type="ARBA" id="ARBA00034754"/>
    </source>
</evidence>
<keyword evidence="5" id="KW-0235">DNA replication</keyword>
<protein>
    <recommendedName>
        <fullName evidence="2 9">DNA polymerase III subunit delta</fullName>
        <ecNumber evidence="1 9">2.7.7.7</ecNumber>
    </recommendedName>
</protein>
<evidence type="ECO:0000313" key="11">
    <source>
        <dbReference type="EMBL" id="SHG53485.1"/>
    </source>
</evidence>
<evidence type="ECO:0000313" key="12">
    <source>
        <dbReference type="Proteomes" id="UP000199758"/>
    </source>
</evidence>
<dbReference type="GO" id="GO:0003887">
    <property type="term" value="F:DNA-directed DNA polymerase activity"/>
    <property type="evidence" value="ECO:0007669"/>
    <property type="project" value="UniProtKB-UniRule"/>
</dbReference>
<dbReference type="PANTHER" id="PTHR34388">
    <property type="entry name" value="DNA POLYMERASE III SUBUNIT DELTA"/>
    <property type="match status" value="1"/>
</dbReference>
<reference evidence="11 12" key="1">
    <citation type="submission" date="2016-11" db="EMBL/GenBank/DDBJ databases">
        <authorList>
            <person name="Jaros S."/>
            <person name="Januszkiewicz K."/>
            <person name="Wedrychowicz H."/>
        </authorList>
    </citation>
    <scope>NUCLEOTIDE SEQUENCE [LARGE SCALE GENOMIC DNA]</scope>
    <source>
        <strain evidence="11 12">CGMCC 1.7049</strain>
    </source>
</reference>